<dbReference type="Gene3D" id="3.10.310.30">
    <property type="match status" value="1"/>
</dbReference>
<dbReference type="HOGENOM" id="CLU_039720_0_0_9"/>
<name>A0A0H2YUK1_CLOP1</name>
<dbReference type="AlphaFoldDB" id="A0A0H2YUK1"/>
<dbReference type="Proteomes" id="UP000001823">
    <property type="component" value="Chromosome"/>
</dbReference>
<accession>A0A0H2YUK1</accession>
<dbReference type="Pfam" id="PF01368">
    <property type="entry name" value="DHH"/>
    <property type="match status" value="1"/>
</dbReference>
<dbReference type="InterPro" id="IPR003156">
    <property type="entry name" value="DHHA1_dom"/>
</dbReference>
<dbReference type="eggNOG" id="COG0618">
    <property type="taxonomic scope" value="Bacteria"/>
</dbReference>
<protein>
    <submittedName>
        <fullName evidence="3">DHH subfamily 1 protein</fullName>
    </submittedName>
</protein>
<evidence type="ECO:0000313" key="3">
    <source>
        <dbReference type="EMBL" id="ABG84517.1"/>
    </source>
</evidence>
<dbReference type="SUPFAM" id="SSF64182">
    <property type="entry name" value="DHH phosphoesterases"/>
    <property type="match status" value="1"/>
</dbReference>
<dbReference type="Pfam" id="PF02272">
    <property type="entry name" value="DHHA1"/>
    <property type="match status" value="1"/>
</dbReference>
<dbReference type="EMBL" id="CP000246">
    <property type="protein sequence ID" value="ABG84517.1"/>
    <property type="molecule type" value="Genomic_DNA"/>
</dbReference>
<proteinExistence type="predicted"/>
<dbReference type="PANTHER" id="PTHR47618:SF1">
    <property type="entry name" value="BIFUNCTIONAL OLIGORIBONUCLEASE AND PAP PHOSPHATASE NRNA"/>
    <property type="match status" value="1"/>
</dbReference>
<dbReference type="PANTHER" id="PTHR47618">
    <property type="entry name" value="BIFUNCTIONAL OLIGORIBONUCLEASE AND PAP PHOSPHATASE NRNA"/>
    <property type="match status" value="1"/>
</dbReference>
<dbReference type="InterPro" id="IPR051319">
    <property type="entry name" value="Oligoribo/pAp-PDE_c-di-AMP_PDE"/>
</dbReference>
<gene>
    <name evidence="3" type="ordered locus">CPF_1938</name>
</gene>
<dbReference type="GeneID" id="93001778"/>
<dbReference type="GO" id="GO:0003676">
    <property type="term" value="F:nucleic acid binding"/>
    <property type="evidence" value="ECO:0007669"/>
    <property type="project" value="InterPro"/>
</dbReference>
<dbReference type="PaxDb" id="195103-CPF_1938"/>
<feature type="domain" description="DDH" evidence="1">
    <location>
        <begin position="15"/>
        <end position="153"/>
    </location>
</feature>
<feature type="domain" description="DHHA1" evidence="2">
    <location>
        <begin position="234"/>
        <end position="312"/>
    </location>
</feature>
<dbReference type="RefSeq" id="WP_003459795.1">
    <property type="nucleotide sequence ID" value="NC_008261.1"/>
</dbReference>
<dbReference type="InterPro" id="IPR001667">
    <property type="entry name" value="DDH_dom"/>
</dbReference>
<dbReference type="InterPro" id="IPR038763">
    <property type="entry name" value="DHH_sf"/>
</dbReference>
<reference evidence="3 4" key="1">
    <citation type="journal article" date="2006" name="Genome Res.">
        <title>Skewed genomic variability in strains of the toxigenic bacterial pathogen, Clostridium perfringens.</title>
        <authorList>
            <person name="Myers G.S."/>
            <person name="Rasko D.A."/>
            <person name="Cheung J.K."/>
            <person name="Ravel J."/>
            <person name="Seshadri R."/>
            <person name="Deboy R.T."/>
            <person name="Ren Q."/>
            <person name="Varga J."/>
            <person name="Awad M.M."/>
            <person name="Brinkac L.M."/>
            <person name="Daugherty S.C."/>
            <person name="Haft D.H."/>
            <person name="Dodson R.J."/>
            <person name="Madupu R."/>
            <person name="Nelson W.C."/>
            <person name="Rosovitz M.J."/>
            <person name="Sullivan S.A."/>
            <person name="Khouri H."/>
            <person name="Dimitrov G.I."/>
            <person name="Watkins K.L."/>
            <person name="Mulligan S."/>
            <person name="Benton J."/>
            <person name="Radune D."/>
            <person name="Fisher D.J."/>
            <person name="Atkins H.S."/>
            <person name="Hiscox T."/>
            <person name="Jost B.H."/>
            <person name="Billington S.J."/>
            <person name="Songer J.G."/>
            <person name="McClane B.A."/>
            <person name="Titball R.W."/>
            <person name="Rood J.I."/>
            <person name="Melville S.B."/>
            <person name="Paulsen I.T."/>
        </authorList>
    </citation>
    <scope>NUCLEOTIDE SEQUENCE [LARGE SCALE GENOMIC DNA]</scope>
    <source>
        <strain evidence="4">ATCC 13124 / DSM 756 / JCM 1290 / NCIMB 6125 / NCTC 8237 / S 107 / Type A</strain>
    </source>
</reference>
<dbReference type="KEGG" id="cpf:CPF_1938"/>
<sequence length="317" mass="35087">MRFHDVISIINKSKKIGITYHVSPDGDALGSVLALLQGIRIYGKEAYVISKDLVSDNLSFLPYAEEITGEVIKPSEDTDCVIVLDCGNVERISADLIEFKGNLVNMDHHLSNDKYGIVNYVDTEASATAEIIFMLLKELKIEINENIAKCLYTSLITDTGSFRYSNSTERTHIIAGELVNYIKHDEIHRNIFDNKPFAKMKLMSLVLGDMELVCNNKIVLMRITKEMIDSIGEEVQNSSDVVSLGNQIKGVEGCILLKEVDEGVKVSLRSKDTLDVRKIAENFGGGGHTKASGAFIKGVSIDEAKNKILEILAKEMV</sequence>
<dbReference type="Gene3D" id="3.90.1640.10">
    <property type="entry name" value="inorganic pyrophosphatase (n-terminal core)"/>
    <property type="match status" value="1"/>
</dbReference>
<evidence type="ECO:0000259" key="2">
    <source>
        <dbReference type="Pfam" id="PF02272"/>
    </source>
</evidence>
<organism evidence="3 4">
    <name type="scientific">Clostridium perfringens (strain ATCC 13124 / DSM 756 / JCM 1290 / NCIMB 6125 / NCTC 8237 / Type A)</name>
    <dbReference type="NCBI Taxonomy" id="195103"/>
    <lineage>
        <taxon>Bacteria</taxon>
        <taxon>Bacillati</taxon>
        <taxon>Bacillota</taxon>
        <taxon>Clostridia</taxon>
        <taxon>Eubacteriales</taxon>
        <taxon>Clostridiaceae</taxon>
        <taxon>Clostridium</taxon>
    </lineage>
</organism>
<keyword evidence="4" id="KW-1185">Reference proteome</keyword>
<dbReference type="STRING" id="195103.CPF_1938"/>
<evidence type="ECO:0000259" key="1">
    <source>
        <dbReference type="Pfam" id="PF01368"/>
    </source>
</evidence>
<evidence type="ECO:0000313" key="4">
    <source>
        <dbReference type="Proteomes" id="UP000001823"/>
    </source>
</evidence>